<comment type="caution">
    <text evidence="1">The sequence shown here is derived from an EMBL/GenBank/DDBJ whole genome shotgun (WGS) entry which is preliminary data.</text>
</comment>
<dbReference type="AlphaFoldDB" id="A0A831U6G6"/>
<dbReference type="InterPro" id="IPR006521">
    <property type="entry name" value="Tail_protein_I"/>
</dbReference>
<gene>
    <name evidence="1" type="ORF">ENQ87_12990</name>
</gene>
<reference evidence="1" key="1">
    <citation type="journal article" date="2020" name="mSystems">
        <title>Genome- and Community-Level Interaction Insights into Carbon Utilization and Element Cycling Functions of Hydrothermarchaeota in Hydrothermal Sediment.</title>
        <authorList>
            <person name="Zhou Z."/>
            <person name="Liu Y."/>
            <person name="Xu W."/>
            <person name="Pan J."/>
            <person name="Luo Z.H."/>
            <person name="Li M."/>
        </authorList>
    </citation>
    <scope>NUCLEOTIDE SEQUENCE [LARGE SCALE GENOMIC DNA]</scope>
    <source>
        <strain evidence="1">SpSt-349</strain>
    </source>
</reference>
<proteinExistence type="predicted"/>
<organism evidence="1">
    <name type="scientific">Geobacter metallireducens</name>
    <dbReference type="NCBI Taxonomy" id="28232"/>
    <lineage>
        <taxon>Bacteria</taxon>
        <taxon>Pseudomonadati</taxon>
        <taxon>Thermodesulfobacteriota</taxon>
        <taxon>Desulfuromonadia</taxon>
        <taxon>Geobacterales</taxon>
        <taxon>Geobacteraceae</taxon>
        <taxon>Geobacter</taxon>
    </lineage>
</organism>
<sequence length="502" mass="55557">MATDKPTTATGKQLYGILPEVYRTRDSVEFGGEGDLALFLDACGELLDRIRATLDQRLADSFPDNPPSGLSCQPWLIPYFAQLLDVRLVSPDEEGRRDEVANAVAWRQRKGTLTAIEQIAEAVGRMEVEIQEGWRRTAVTPRIGMPRLPAGALGEDPRFDDFQNHPLWAARHPDLPTSTVDFRHPTRAMEVAVAPGEFPSNPAAKLTTFGGTPVWWRQVNRHGAPCFPGSFDDVSRRTVDLRTPDWQQGQIHPKRVILHAPPPLGFFEPGRFPVHTGDMLLDEEKEHLLEDLIIDGTLKVTAGRVRLRRCAVRALDVTVPAGAMEEPVVDARDSLFDRMAVPGLVRLEYCTVLDGCEAGRLQASDCLFAGKLGLKPGLLKNPHCVRFSRIPEGVLATALLTHRNTTERPVFHVFEFDEGGAVVRRTARFGEPGCGVLHPATPEAVRFGAEDGGEMGAHHGWRYSLLMAAVLDKLKEFLPVGMEAVIVPDLRLHRRPFPPCDT</sequence>
<accession>A0A831U6G6</accession>
<evidence type="ECO:0000313" key="1">
    <source>
        <dbReference type="EMBL" id="HEN43263.1"/>
    </source>
</evidence>
<name>A0A831U6G6_GEOME</name>
<dbReference type="EMBL" id="DSOV01000058">
    <property type="protein sequence ID" value="HEN43263.1"/>
    <property type="molecule type" value="Genomic_DNA"/>
</dbReference>
<protein>
    <submittedName>
        <fullName evidence="1">Phage tail protein</fullName>
    </submittedName>
</protein>
<dbReference type="Pfam" id="PF09684">
    <property type="entry name" value="Tail_P2_I"/>
    <property type="match status" value="1"/>
</dbReference>